<sequence>VKDKKIANLSKQDITIVEYKKQLMKNSAEQIERAKLTAKKN</sequence>
<reference evidence="1" key="1">
    <citation type="submission" date="2020-10" db="EMBL/GenBank/DDBJ databases">
        <authorList>
            <person name="Sedaghatjoo S."/>
        </authorList>
    </citation>
    <scope>NUCLEOTIDE SEQUENCE</scope>
    <source>
        <strain evidence="1">AZH3</strain>
    </source>
</reference>
<proteinExistence type="predicted"/>
<organism evidence="1 2">
    <name type="scientific">Tilletia caries</name>
    <name type="common">wheat bunt fungus</name>
    <dbReference type="NCBI Taxonomy" id="13290"/>
    <lineage>
        <taxon>Eukaryota</taxon>
        <taxon>Fungi</taxon>
        <taxon>Dikarya</taxon>
        <taxon>Basidiomycota</taxon>
        <taxon>Ustilaginomycotina</taxon>
        <taxon>Exobasidiomycetes</taxon>
        <taxon>Tilletiales</taxon>
        <taxon>Tilletiaceae</taxon>
        <taxon>Tilletia</taxon>
    </lineage>
</organism>
<dbReference type="Proteomes" id="UP000836402">
    <property type="component" value="Unassembled WGS sequence"/>
</dbReference>
<evidence type="ECO:0000313" key="1">
    <source>
        <dbReference type="EMBL" id="CAD6914185.1"/>
    </source>
</evidence>
<feature type="non-terminal residue" evidence="1">
    <location>
        <position position="1"/>
    </location>
</feature>
<protein>
    <submittedName>
        <fullName evidence="1">Uncharacterized protein</fullName>
    </submittedName>
</protein>
<dbReference type="EMBL" id="CAJHJG010001728">
    <property type="protein sequence ID" value="CAD6914185.1"/>
    <property type="molecule type" value="Genomic_DNA"/>
</dbReference>
<gene>
    <name evidence="1" type="ORF">JKIAZH3_G6443</name>
</gene>
<accession>A0ABN7IS50</accession>
<evidence type="ECO:0000313" key="2">
    <source>
        <dbReference type="Proteomes" id="UP000836402"/>
    </source>
</evidence>
<keyword evidence="2" id="KW-1185">Reference proteome</keyword>
<comment type="caution">
    <text evidence="1">The sequence shown here is derived from an EMBL/GenBank/DDBJ whole genome shotgun (WGS) entry which is preliminary data.</text>
</comment>
<name>A0ABN7IS50_9BASI</name>